<dbReference type="GO" id="GO:0046872">
    <property type="term" value="F:metal ion binding"/>
    <property type="evidence" value="ECO:0007669"/>
    <property type="project" value="UniProtKB-KW"/>
</dbReference>
<feature type="binding site" evidence="15">
    <location>
        <position position="113"/>
    </location>
    <ligand>
        <name>Mg(2+)</name>
        <dbReference type="ChEBI" id="CHEBI:18420"/>
    </ligand>
</feature>
<keyword evidence="15" id="KW-0699">rRNA-binding</keyword>
<dbReference type="SUPFAM" id="SSF69065">
    <property type="entry name" value="RNase III domain-like"/>
    <property type="match status" value="1"/>
</dbReference>
<dbReference type="SUPFAM" id="SSF54768">
    <property type="entry name" value="dsRNA-binding domain-like"/>
    <property type="match status" value="1"/>
</dbReference>
<comment type="caution">
    <text evidence="18">The sequence shown here is derived from an EMBL/GenBank/DDBJ whole genome shotgun (WGS) entry which is preliminary data.</text>
</comment>
<evidence type="ECO:0000256" key="15">
    <source>
        <dbReference type="HAMAP-Rule" id="MF_00104"/>
    </source>
</evidence>
<evidence type="ECO:0000256" key="1">
    <source>
        <dbReference type="ARBA" id="ARBA00000109"/>
    </source>
</evidence>
<dbReference type="GO" id="GO:0006364">
    <property type="term" value="P:rRNA processing"/>
    <property type="evidence" value="ECO:0007669"/>
    <property type="project" value="UniProtKB-UniRule"/>
</dbReference>
<dbReference type="Proteomes" id="UP000315889">
    <property type="component" value="Unassembled WGS sequence"/>
</dbReference>
<keyword evidence="10 15" id="KW-0479">Metal-binding</keyword>
<evidence type="ECO:0000256" key="3">
    <source>
        <dbReference type="ARBA" id="ARBA00010183"/>
    </source>
</evidence>
<keyword evidence="12 15" id="KW-0378">Hydrolase</keyword>
<evidence type="ECO:0000256" key="5">
    <source>
        <dbReference type="ARBA" id="ARBA00022490"/>
    </source>
</evidence>
<dbReference type="CDD" id="cd00593">
    <property type="entry name" value="RIBOc"/>
    <property type="match status" value="1"/>
</dbReference>
<dbReference type="InterPro" id="IPR014720">
    <property type="entry name" value="dsRBD_dom"/>
</dbReference>
<evidence type="ECO:0000256" key="12">
    <source>
        <dbReference type="ARBA" id="ARBA00022801"/>
    </source>
</evidence>
<dbReference type="EMBL" id="SHBP01000001">
    <property type="protein sequence ID" value="RZO22939.1"/>
    <property type="molecule type" value="Genomic_DNA"/>
</dbReference>
<feature type="binding site" evidence="15">
    <location>
        <position position="40"/>
    </location>
    <ligand>
        <name>Mg(2+)</name>
        <dbReference type="ChEBI" id="CHEBI:18420"/>
    </ligand>
</feature>
<comment type="cofactor">
    <cofactor evidence="15">
        <name>Mg(2+)</name>
        <dbReference type="ChEBI" id="CHEBI:18420"/>
    </cofactor>
</comment>
<dbReference type="GO" id="GO:0006397">
    <property type="term" value="P:mRNA processing"/>
    <property type="evidence" value="ECO:0007669"/>
    <property type="project" value="UniProtKB-UniRule"/>
</dbReference>
<dbReference type="GO" id="GO:0004525">
    <property type="term" value="F:ribonuclease III activity"/>
    <property type="evidence" value="ECO:0007669"/>
    <property type="project" value="UniProtKB-UniRule"/>
</dbReference>
<evidence type="ECO:0000256" key="2">
    <source>
        <dbReference type="ARBA" id="ARBA00004496"/>
    </source>
</evidence>
<organism evidence="18 19">
    <name type="scientific">SAR92 clade bacterium</name>
    <dbReference type="NCBI Taxonomy" id="2315479"/>
    <lineage>
        <taxon>Bacteria</taxon>
        <taxon>Pseudomonadati</taxon>
        <taxon>Pseudomonadota</taxon>
        <taxon>Gammaproteobacteria</taxon>
        <taxon>Cellvibrionales</taxon>
        <taxon>Porticoccaceae</taxon>
        <taxon>SAR92 clade</taxon>
    </lineage>
</organism>
<dbReference type="Pfam" id="PF00035">
    <property type="entry name" value="dsrm"/>
    <property type="match status" value="1"/>
</dbReference>
<evidence type="ECO:0000256" key="7">
    <source>
        <dbReference type="ARBA" id="ARBA00022664"/>
    </source>
</evidence>
<evidence type="ECO:0000256" key="11">
    <source>
        <dbReference type="ARBA" id="ARBA00022759"/>
    </source>
</evidence>
<gene>
    <name evidence="15" type="primary">rnc</name>
    <name evidence="18" type="ORF">EVB03_00835</name>
</gene>
<dbReference type="Gene3D" id="3.30.160.20">
    <property type="match status" value="1"/>
</dbReference>
<evidence type="ECO:0000256" key="4">
    <source>
        <dbReference type="ARBA" id="ARBA00011738"/>
    </source>
</evidence>
<dbReference type="FunFam" id="1.10.1520.10:FF:000001">
    <property type="entry name" value="Ribonuclease 3"/>
    <property type="match status" value="1"/>
</dbReference>
<evidence type="ECO:0000256" key="6">
    <source>
        <dbReference type="ARBA" id="ARBA00022552"/>
    </source>
</evidence>
<dbReference type="PROSITE" id="PS50137">
    <property type="entry name" value="DS_RBD"/>
    <property type="match status" value="1"/>
</dbReference>
<dbReference type="Pfam" id="PF14622">
    <property type="entry name" value="Ribonucleas_3_3"/>
    <property type="match status" value="1"/>
</dbReference>
<keyword evidence="5 15" id="KW-0963">Cytoplasm</keyword>
<keyword evidence="8 15" id="KW-0819">tRNA processing</keyword>
<feature type="active site" evidence="15">
    <location>
        <position position="44"/>
    </location>
</feature>
<feature type="domain" description="DRBM" evidence="16">
    <location>
        <begin position="154"/>
        <end position="224"/>
    </location>
</feature>
<keyword evidence="6 15" id="KW-0698">rRNA processing</keyword>
<comment type="subunit">
    <text evidence="4 15">Homodimer.</text>
</comment>
<comment type="subcellular location">
    <subcellularLocation>
        <location evidence="2 15">Cytoplasm</location>
    </subcellularLocation>
</comment>
<dbReference type="SMART" id="SM00358">
    <property type="entry name" value="DSRM"/>
    <property type="match status" value="1"/>
</dbReference>
<evidence type="ECO:0000256" key="8">
    <source>
        <dbReference type="ARBA" id="ARBA00022694"/>
    </source>
</evidence>
<keyword evidence="7 15" id="KW-0507">mRNA processing</keyword>
<comment type="similarity">
    <text evidence="3">Belongs to the ribonuclease III family.</text>
</comment>
<dbReference type="SMART" id="SM00535">
    <property type="entry name" value="RIBOc"/>
    <property type="match status" value="1"/>
</dbReference>
<dbReference type="NCBIfam" id="TIGR02191">
    <property type="entry name" value="RNaseIII"/>
    <property type="match status" value="1"/>
</dbReference>
<name>A0A520MNZ8_9GAMM</name>
<comment type="function">
    <text evidence="15">Digests double-stranded RNA. Involved in the processing of primary rRNA transcript to yield the immediate precursors to the large and small rRNAs (23S and 16S). Processes some mRNAs, and tRNAs when they are encoded in the rRNA operon. Processes pre-crRNA and tracrRNA of type II CRISPR loci if present in the organism.</text>
</comment>
<feature type="binding site" evidence="15">
    <location>
        <position position="116"/>
    </location>
    <ligand>
        <name>Mg(2+)</name>
        <dbReference type="ChEBI" id="CHEBI:18420"/>
    </ligand>
</feature>
<dbReference type="GO" id="GO:0042802">
    <property type="term" value="F:identical protein binding"/>
    <property type="evidence" value="ECO:0007669"/>
    <property type="project" value="UniProtKB-ARBA"/>
</dbReference>
<dbReference type="CDD" id="cd10845">
    <property type="entry name" value="DSRM_RNAse_III_family"/>
    <property type="match status" value="1"/>
</dbReference>
<comment type="catalytic activity">
    <reaction evidence="1 15">
        <text>Endonucleolytic cleavage to 5'-phosphomonoester.</text>
        <dbReference type="EC" id="3.1.26.3"/>
    </reaction>
</comment>
<dbReference type="FunFam" id="3.30.160.20:FF:000003">
    <property type="entry name" value="Ribonuclease 3"/>
    <property type="match status" value="1"/>
</dbReference>
<dbReference type="PANTHER" id="PTHR11207">
    <property type="entry name" value="RIBONUCLEASE III"/>
    <property type="match status" value="1"/>
</dbReference>
<dbReference type="EC" id="3.1.26.3" evidence="15"/>
<dbReference type="InterPro" id="IPR036389">
    <property type="entry name" value="RNase_III_sf"/>
</dbReference>
<dbReference type="GO" id="GO:0019843">
    <property type="term" value="F:rRNA binding"/>
    <property type="evidence" value="ECO:0007669"/>
    <property type="project" value="UniProtKB-KW"/>
</dbReference>
<keyword evidence="13 15" id="KW-0460">Magnesium</keyword>
<dbReference type="HAMAP" id="MF_00104">
    <property type="entry name" value="RNase_III"/>
    <property type="match status" value="1"/>
</dbReference>
<evidence type="ECO:0000256" key="14">
    <source>
        <dbReference type="ARBA" id="ARBA00022884"/>
    </source>
</evidence>
<dbReference type="GO" id="GO:0005737">
    <property type="term" value="C:cytoplasm"/>
    <property type="evidence" value="ECO:0007669"/>
    <property type="project" value="UniProtKB-SubCell"/>
</dbReference>
<evidence type="ECO:0000256" key="9">
    <source>
        <dbReference type="ARBA" id="ARBA00022722"/>
    </source>
</evidence>
<feature type="domain" description="RNase III" evidence="17">
    <location>
        <begin position="5"/>
        <end position="127"/>
    </location>
</feature>
<evidence type="ECO:0000313" key="19">
    <source>
        <dbReference type="Proteomes" id="UP000315889"/>
    </source>
</evidence>
<dbReference type="GO" id="GO:0003725">
    <property type="term" value="F:double-stranded RNA binding"/>
    <property type="evidence" value="ECO:0007669"/>
    <property type="project" value="TreeGrafter"/>
</dbReference>
<accession>A0A520MNZ8</accession>
<sequence length="225" mass="25070">MAANIAQLERRLGYQFDNPDLLLLALSHRSFSGPNNERLEFLGDSILGLVVTEFLYRQFPDAREGELSPMRSHIVRGESLAQVAKELELGAELLLGSGEMKSGGHRRDSILGDTVEALIGAVYLDKGMEMAKECVLLWFSNFIESALKVKPGKDPKTALQEWLQKRGEPLPDYQLVKIGGEAHNRLFTVSCKLDVVKDEMSATAGSRRRAEQMVAEQLLTQLELK</sequence>
<evidence type="ECO:0000259" key="16">
    <source>
        <dbReference type="PROSITE" id="PS50137"/>
    </source>
</evidence>
<keyword evidence="11 15" id="KW-0255">Endonuclease</keyword>
<dbReference type="InterPro" id="IPR011907">
    <property type="entry name" value="RNase_III"/>
</dbReference>
<evidence type="ECO:0000259" key="17">
    <source>
        <dbReference type="PROSITE" id="PS50142"/>
    </source>
</evidence>
<dbReference type="Gene3D" id="1.10.1520.10">
    <property type="entry name" value="Ribonuclease III domain"/>
    <property type="match status" value="1"/>
</dbReference>
<proteinExistence type="inferred from homology"/>
<dbReference type="GO" id="GO:0008033">
    <property type="term" value="P:tRNA processing"/>
    <property type="evidence" value="ECO:0007669"/>
    <property type="project" value="UniProtKB-KW"/>
</dbReference>
<dbReference type="InterPro" id="IPR000999">
    <property type="entry name" value="RNase_III_dom"/>
</dbReference>
<evidence type="ECO:0000256" key="10">
    <source>
        <dbReference type="ARBA" id="ARBA00022723"/>
    </source>
</evidence>
<feature type="active site" evidence="15">
    <location>
        <position position="116"/>
    </location>
</feature>
<evidence type="ECO:0000256" key="13">
    <source>
        <dbReference type="ARBA" id="ARBA00022842"/>
    </source>
</evidence>
<dbReference type="PROSITE" id="PS50142">
    <property type="entry name" value="RNASE_3_2"/>
    <property type="match status" value="1"/>
</dbReference>
<dbReference type="PROSITE" id="PS00517">
    <property type="entry name" value="RNASE_3_1"/>
    <property type="match status" value="1"/>
</dbReference>
<dbReference type="PANTHER" id="PTHR11207:SF0">
    <property type="entry name" value="RIBONUCLEASE 3"/>
    <property type="match status" value="1"/>
</dbReference>
<keyword evidence="14 15" id="KW-0694">RNA-binding</keyword>
<keyword evidence="9 15" id="KW-0540">Nuclease</keyword>
<protein>
    <recommendedName>
        <fullName evidence="15">Ribonuclease 3</fullName>
        <ecNumber evidence="15">3.1.26.3</ecNumber>
    </recommendedName>
    <alternativeName>
        <fullName evidence="15">Ribonuclease III</fullName>
        <shortName evidence="15">RNase III</shortName>
    </alternativeName>
</protein>
<dbReference type="AlphaFoldDB" id="A0A520MNZ8"/>
<reference evidence="18 19" key="1">
    <citation type="submission" date="2019-02" db="EMBL/GenBank/DDBJ databases">
        <title>Prokaryotic population dynamics and viral predation in marine succession experiment using metagenomics: the confinement effect.</title>
        <authorList>
            <person name="Haro-Moreno J.M."/>
            <person name="Rodriguez-Valera F."/>
            <person name="Lopez-Perez M."/>
        </authorList>
    </citation>
    <scope>NUCLEOTIDE SEQUENCE [LARGE SCALE GENOMIC DNA]</scope>
    <source>
        <strain evidence="18">MED-G170</strain>
    </source>
</reference>
<evidence type="ECO:0000313" key="18">
    <source>
        <dbReference type="EMBL" id="RZO22939.1"/>
    </source>
</evidence>
<dbReference type="GO" id="GO:0010468">
    <property type="term" value="P:regulation of gene expression"/>
    <property type="evidence" value="ECO:0007669"/>
    <property type="project" value="TreeGrafter"/>
</dbReference>